<keyword evidence="2" id="KW-1185">Reference proteome</keyword>
<dbReference type="AlphaFoldDB" id="A0A921ZRA2"/>
<proteinExistence type="predicted"/>
<organism evidence="1 2">
    <name type="scientific">Manduca sexta</name>
    <name type="common">Tobacco hawkmoth</name>
    <name type="synonym">Tobacco hornworm</name>
    <dbReference type="NCBI Taxonomy" id="7130"/>
    <lineage>
        <taxon>Eukaryota</taxon>
        <taxon>Metazoa</taxon>
        <taxon>Ecdysozoa</taxon>
        <taxon>Arthropoda</taxon>
        <taxon>Hexapoda</taxon>
        <taxon>Insecta</taxon>
        <taxon>Pterygota</taxon>
        <taxon>Neoptera</taxon>
        <taxon>Endopterygota</taxon>
        <taxon>Lepidoptera</taxon>
        <taxon>Glossata</taxon>
        <taxon>Ditrysia</taxon>
        <taxon>Bombycoidea</taxon>
        <taxon>Sphingidae</taxon>
        <taxon>Sphinginae</taxon>
        <taxon>Sphingini</taxon>
        <taxon>Manduca</taxon>
    </lineage>
</organism>
<name>A0A921ZRA2_MANSE</name>
<gene>
    <name evidence="1" type="ORF">O3G_MSEX013226</name>
</gene>
<dbReference type="Proteomes" id="UP000791440">
    <property type="component" value="Unassembled WGS sequence"/>
</dbReference>
<reference evidence="1" key="1">
    <citation type="journal article" date="2016" name="Insect Biochem. Mol. Biol.">
        <title>Multifaceted biological insights from a draft genome sequence of the tobacco hornworm moth, Manduca sexta.</title>
        <authorList>
            <person name="Kanost M.R."/>
            <person name="Arrese E.L."/>
            <person name="Cao X."/>
            <person name="Chen Y.R."/>
            <person name="Chellapilla S."/>
            <person name="Goldsmith M.R."/>
            <person name="Grosse-Wilde E."/>
            <person name="Heckel D.G."/>
            <person name="Herndon N."/>
            <person name="Jiang H."/>
            <person name="Papanicolaou A."/>
            <person name="Qu J."/>
            <person name="Soulages J.L."/>
            <person name="Vogel H."/>
            <person name="Walters J."/>
            <person name="Waterhouse R.M."/>
            <person name="Ahn S.J."/>
            <person name="Almeida F.C."/>
            <person name="An C."/>
            <person name="Aqrawi P."/>
            <person name="Bretschneider A."/>
            <person name="Bryant W.B."/>
            <person name="Bucks S."/>
            <person name="Chao H."/>
            <person name="Chevignon G."/>
            <person name="Christen J.M."/>
            <person name="Clarke D.F."/>
            <person name="Dittmer N.T."/>
            <person name="Ferguson L.C.F."/>
            <person name="Garavelou S."/>
            <person name="Gordon K.H.J."/>
            <person name="Gunaratna R.T."/>
            <person name="Han Y."/>
            <person name="Hauser F."/>
            <person name="He Y."/>
            <person name="Heidel-Fischer H."/>
            <person name="Hirsh A."/>
            <person name="Hu Y."/>
            <person name="Jiang H."/>
            <person name="Kalra D."/>
            <person name="Klinner C."/>
            <person name="Konig C."/>
            <person name="Kovar C."/>
            <person name="Kroll A.R."/>
            <person name="Kuwar S.S."/>
            <person name="Lee S.L."/>
            <person name="Lehman R."/>
            <person name="Li K."/>
            <person name="Li Z."/>
            <person name="Liang H."/>
            <person name="Lovelace S."/>
            <person name="Lu Z."/>
            <person name="Mansfield J.H."/>
            <person name="McCulloch K.J."/>
            <person name="Mathew T."/>
            <person name="Morton B."/>
            <person name="Muzny D.M."/>
            <person name="Neunemann D."/>
            <person name="Ongeri F."/>
            <person name="Pauchet Y."/>
            <person name="Pu L.L."/>
            <person name="Pyrousis I."/>
            <person name="Rao X.J."/>
            <person name="Redding A."/>
            <person name="Roesel C."/>
            <person name="Sanchez-Gracia A."/>
            <person name="Schaack S."/>
            <person name="Shukla A."/>
            <person name="Tetreau G."/>
            <person name="Wang Y."/>
            <person name="Xiong G.H."/>
            <person name="Traut W."/>
            <person name="Walsh T.K."/>
            <person name="Worley K.C."/>
            <person name="Wu D."/>
            <person name="Wu W."/>
            <person name="Wu Y.Q."/>
            <person name="Zhang X."/>
            <person name="Zou Z."/>
            <person name="Zucker H."/>
            <person name="Briscoe A.D."/>
            <person name="Burmester T."/>
            <person name="Clem R.J."/>
            <person name="Feyereisen R."/>
            <person name="Grimmelikhuijzen C.J.P."/>
            <person name="Hamodrakas S.J."/>
            <person name="Hansson B.S."/>
            <person name="Huguet E."/>
            <person name="Jermiin L.S."/>
            <person name="Lan Q."/>
            <person name="Lehman H.K."/>
            <person name="Lorenzen M."/>
            <person name="Merzendorfer H."/>
            <person name="Michalopoulos I."/>
            <person name="Morton D.B."/>
            <person name="Muthukrishnan S."/>
            <person name="Oakeshott J.G."/>
            <person name="Palmer W."/>
            <person name="Park Y."/>
            <person name="Passarelli A.L."/>
            <person name="Rozas J."/>
            <person name="Schwartz L.M."/>
            <person name="Smith W."/>
            <person name="Southgate A."/>
            <person name="Vilcinskas A."/>
            <person name="Vogt R."/>
            <person name="Wang P."/>
            <person name="Werren J."/>
            <person name="Yu X.Q."/>
            <person name="Zhou J.J."/>
            <person name="Brown S.J."/>
            <person name="Scherer S.E."/>
            <person name="Richards S."/>
            <person name="Blissard G.W."/>
        </authorList>
    </citation>
    <scope>NUCLEOTIDE SEQUENCE</scope>
</reference>
<protein>
    <submittedName>
        <fullName evidence="1">Uncharacterized protein</fullName>
    </submittedName>
</protein>
<dbReference type="EMBL" id="JH668839">
    <property type="protein sequence ID" value="KAG6462388.1"/>
    <property type="molecule type" value="Genomic_DNA"/>
</dbReference>
<reference evidence="1" key="2">
    <citation type="submission" date="2020-12" db="EMBL/GenBank/DDBJ databases">
        <authorList>
            <person name="Kanost M."/>
        </authorList>
    </citation>
    <scope>NUCLEOTIDE SEQUENCE</scope>
</reference>
<evidence type="ECO:0000313" key="2">
    <source>
        <dbReference type="Proteomes" id="UP000791440"/>
    </source>
</evidence>
<accession>A0A921ZRA2</accession>
<comment type="caution">
    <text evidence="1">The sequence shown here is derived from an EMBL/GenBank/DDBJ whole genome shotgun (WGS) entry which is preliminary data.</text>
</comment>
<evidence type="ECO:0000313" key="1">
    <source>
        <dbReference type="EMBL" id="KAG6462388.1"/>
    </source>
</evidence>
<sequence length="62" mass="7019">MLPELLTVQEKAPVVVQTPADKKMAEVIRMDHNYSQEPPAKEAQDNVSRLNVRQLVDTLGYL</sequence>